<comment type="caution">
    <text evidence="1">The sequence shown here is derived from an EMBL/GenBank/DDBJ whole genome shotgun (WGS) entry which is preliminary data.</text>
</comment>
<organism evidence="1 2">
    <name type="scientific">Araneus ventricosus</name>
    <name type="common">Orbweaver spider</name>
    <name type="synonym">Epeira ventricosa</name>
    <dbReference type="NCBI Taxonomy" id="182803"/>
    <lineage>
        <taxon>Eukaryota</taxon>
        <taxon>Metazoa</taxon>
        <taxon>Ecdysozoa</taxon>
        <taxon>Arthropoda</taxon>
        <taxon>Chelicerata</taxon>
        <taxon>Arachnida</taxon>
        <taxon>Araneae</taxon>
        <taxon>Araneomorphae</taxon>
        <taxon>Entelegynae</taxon>
        <taxon>Araneoidea</taxon>
        <taxon>Araneidae</taxon>
        <taxon>Araneus</taxon>
    </lineage>
</organism>
<gene>
    <name evidence="1" type="ORF">AVEN_230966_1</name>
</gene>
<name>A0A4Y2A2Q1_ARAVE</name>
<dbReference type="EMBL" id="BGPR01000004">
    <property type="protein sequence ID" value="GBL74058.1"/>
    <property type="molecule type" value="Genomic_DNA"/>
</dbReference>
<sequence length="155" mass="17647">MGSGNERIIALITSGTCDNPYYGGTTCYWEWAHKSNTTIATPTRESRPRLLIRRLLILIYEVSPGRKRPRITVRQIFVIPSSEDDKRRSFSKCKRYFTRAGFAKFYGPQDSALSSPYGRIGSKLSGCFPNEFLIRYDGDKSGLYASCGWTRCIFC</sequence>
<keyword evidence="2" id="KW-1185">Reference proteome</keyword>
<evidence type="ECO:0000313" key="2">
    <source>
        <dbReference type="Proteomes" id="UP000499080"/>
    </source>
</evidence>
<dbReference type="AlphaFoldDB" id="A0A4Y2A2Q1"/>
<protein>
    <submittedName>
        <fullName evidence="1">Uncharacterized protein</fullName>
    </submittedName>
</protein>
<dbReference type="Proteomes" id="UP000499080">
    <property type="component" value="Unassembled WGS sequence"/>
</dbReference>
<accession>A0A4Y2A2Q1</accession>
<evidence type="ECO:0000313" key="1">
    <source>
        <dbReference type="EMBL" id="GBL74058.1"/>
    </source>
</evidence>
<proteinExistence type="predicted"/>
<reference evidence="1 2" key="1">
    <citation type="journal article" date="2019" name="Sci. Rep.">
        <title>Orb-weaving spider Araneus ventricosus genome elucidates the spidroin gene catalogue.</title>
        <authorList>
            <person name="Kono N."/>
            <person name="Nakamura H."/>
            <person name="Ohtoshi R."/>
            <person name="Moran D.A.P."/>
            <person name="Shinohara A."/>
            <person name="Yoshida Y."/>
            <person name="Fujiwara M."/>
            <person name="Mori M."/>
            <person name="Tomita M."/>
            <person name="Arakawa K."/>
        </authorList>
    </citation>
    <scope>NUCLEOTIDE SEQUENCE [LARGE SCALE GENOMIC DNA]</scope>
</reference>